<comment type="caution">
    <text evidence="1">The sequence shown here is derived from an EMBL/GenBank/DDBJ whole genome shotgun (WGS) entry which is preliminary data.</text>
</comment>
<reference evidence="1" key="1">
    <citation type="journal article" date="2020" name="Stud. Mycol.">
        <title>101 Dothideomycetes genomes: a test case for predicting lifestyles and emergence of pathogens.</title>
        <authorList>
            <person name="Haridas S."/>
            <person name="Albert R."/>
            <person name="Binder M."/>
            <person name="Bloem J."/>
            <person name="Labutti K."/>
            <person name="Salamov A."/>
            <person name="Andreopoulos B."/>
            <person name="Baker S."/>
            <person name="Barry K."/>
            <person name="Bills G."/>
            <person name="Bluhm B."/>
            <person name="Cannon C."/>
            <person name="Castanera R."/>
            <person name="Culley D."/>
            <person name="Daum C."/>
            <person name="Ezra D."/>
            <person name="Gonzalez J."/>
            <person name="Henrissat B."/>
            <person name="Kuo A."/>
            <person name="Liang C."/>
            <person name="Lipzen A."/>
            <person name="Lutzoni F."/>
            <person name="Magnuson J."/>
            <person name="Mondo S."/>
            <person name="Nolan M."/>
            <person name="Ohm R."/>
            <person name="Pangilinan J."/>
            <person name="Park H.-J."/>
            <person name="Ramirez L."/>
            <person name="Alfaro M."/>
            <person name="Sun H."/>
            <person name="Tritt A."/>
            <person name="Yoshinaga Y."/>
            <person name="Zwiers L.-H."/>
            <person name="Turgeon B."/>
            <person name="Goodwin S."/>
            <person name="Spatafora J."/>
            <person name="Crous P."/>
            <person name="Grigoriev I."/>
        </authorList>
    </citation>
    <scope>NUCLEOTIDE SEQUENCE</scope>
    <source>
        <strain evidence="1">CBS 525.71</strain>
    </source>
</reference>
<organism evidence="1 2">
    <name type="scientific">Macroventuria anomochaeta</name>
    <dbReference type="NCBI Taxonomy" id="301207"/>
    <lineage>
        <taxon>Eukaryota</taxon>
        <taxon>Fungi</taxon>
        <taxon>Dikarya</taxon>
        <taxon>Ascomycota</taxon>
        <taxon>Pezizomycotina</taxon>
        <taxon>Dothideomycetes</taxon>
        <taxon>Pleosporomycetidae</taxon>
        <taxon>Pleosporales</taxon>
        <taxon>Pleosporineae</taxon>
        <taxon>Didymellaceae</taxon>
        <taxon>Macroventuria</taxon>
    </lineage>
</organism>
<sequence length="104" mass="10671">MSAKLAAVSPTCPLTLSLHVPVWSLQLAEPIGIALALGLDYVQVGIYCGNLGDIGSVPIGRCGNHSHNLQLKIRVSGEELVPVAVVFHAGVVAKGDVGGTGYRG</sequence>
<accession>A0ACB6SIF7</accession>
<proteinExistence type="predicted"/>
<dbReference type="Proteomes" id="UP000799754">
    <property type="component" value="Unassembled WGS sequence"/>
</dbReference>
<name>A0ACB6SIF7_9PLEO</name>
<dbReference type="EMBL" id="MU006701">
    <property type="protein sequence ID" value="KAF2633844.1"/>
    <property type="molecule type" value="Genomic_DNA"/>
</dbReference>
<protein>
    <submittedName>
        <fullName evidence="1">Uncharacterized protein</fullName>
    </submittedName>
</protein>
<keyword evidence="2" id="KW-1185">Reference proteome</keyword>
<gene>
    <name evidence="1" type="ORF">BU25DRAFT_444479</name>
</gene>
<evidence type="ECO:0000313" key="1">
    <source>
        <dbReference type="EMBL" id="KAF2633844.1"/>
    </source>
</evidence>
<evidence type="ECO:0000313" key="2">
    <source>
        <dbReference type="Proteomes" id="UP000799754"/>
    </source>
</evidence>